<feature type="chain" id="PRO_5039496547" description="Copper amine oxidase-like N-terminal domain-containing protein" evidence="1">
    <location>
        <begin position="29"/>
        <end position="266"/>
    </location>
</feature>
<organism evidence="3">
    <name type="scientific">uncultured Eubacteriales bacterium</name>
    <dbReference type="NCBI Taxonomy" id="172733"/>
    <lineage>
        <taxon>Bacteria</taxon>
        <taxon>Bacillati</taxon>
        <taxon>Bacillota</taxon>
        <taxon>Clostridia</taxon>
        <taxon>Eubacteriales</taxon>
        <taxon>environmental samples</taxon>
    </lineage>
</organism>
<protein>
    <recommendedName>
        <fullName evidence="2">Copper amine oxidase-like N-terminal domain-containing protein</fullName>
    </recommendedName>
</protein>
<reference evidence="3" key="1">
    <citation type="submission" date="2016-04" db="EMBL/GenBank/DDBJ databases">
        <authorList>
            <person name="Evans L.H."/>
            <person name="Alamgir A."/>
            <person name="Owens N."/>
            <person name="Weber N.D."/>
            <person name="Virtaneva K."/>
            <person name="Barbian K."/>
            <person name="Babar A."/>
            <person name="Rosenke K."/>
        </authorList>
    </citation>
    <scope>NUCLEOTIDE SEQUENCE</scope>
    <source>
        <strain evidence="3">86</strain>
    </source>
</reference>
<sequence>MKKERTKGFISGMLVMALVMGLIGAAAATAGQRTANLQYMDIKITMDGQAITPTDANGNSVEPFAIDGTIYLPVRAVGNAMGMAVNWDGTTSTAQFSKKIGFSEPQATYCNIMADYKELGDIAKDLKMLERNIFIIATYTAEGTAKTSDLKSSCESNAKQLGYRTDELDSVAIDINAQKNKGTYDAEVNDAVKGLSSLRECVTKLEAANNAILEMLSNRDVLSTKYQSAFQTFLANSKESIEIADSVIKTSDSWVGALNYKIRSIT</sequence>
<dbReference type="InterPro" id="IPR012854">
    <property type="entry name" value="Cu_amine_oxidase-like_N"/>
</dbReference>
<gene>
    <name evidence="3" type="ORF">KL86CLO1_11673</name>
</gene>
<evidence type="ECO:0000259" key="2">
    <source>
        <dbReference type="Pfam" id="PF07833"/>
    </source>
</evidence>
<dbReference type="Pfam" id="PF07833">
    <property type="entry name" value="Cu_amine_oxidN1"/>
    <property type="match status" value="1"/>
</dbReference>
<dbReference type="AlphaFoldDB" id="A0A212JT32"/>
<accession>A0A212JT32</accession>
<feature type="domain" description="Copper amine oxidase-like N-terminal" evidence="2">
    <location>
        <begin position="60"/>
        <end position="99"/>
    </location>
</feature>
<evidence type="ECO:0000313" key="3">
    <source>
        <dbReference type="EMBL" id="SBW02606.1"/>
    </source>
</evidence>
<dbReference type="InterPro" id="IPR036582">
    <property type="entry name" value="Mao_N_sf"/>
</dbReference>
<proteinExistence type="predicted"/>
<name>A0A212JT32_9FIRM</name>
<evidence type="ECO:0000256" key="1">
    <source>
        <dbReference type="SAM" id="SignalP"/>
    </source>
</evidence>
<dbReference type="EMBL" id="FLUN01000001">
    <property type="protein sequence ID" value="SBW02606.1"/>
    <property type="molecule type" value="Genomic_DNA"/>
</dbReference>
<keyword evidence="1" id="KW-0732">Signal</keyword>
<feature type="signal peptide" evidence="1">
    <location>
        <begin position="1"/>
        <end position="28"/>
    </location>
</feature>
<dbReference type="SUPFAM" id="SSF55383">
    <property type="entry name" value="Copper amine oxidase, domain N"/>
    <property type="match status" value="1"/>
</dbReference>